<dbReference type="RefSeq" id="WP_073550544.1">
    <property type="nucleotide sequence ID" value="NZ_CAWMVK010000005.1"/>
</dbReference>
<dbReference type="AlphaFoldDB" id="A0A1U7HL72"/>
<dbReference type="Proteomes" id="UP000185984">
    <property type="component" value="Unassembled WGS sequence"/>
</dbReference>
<name>A0A1U7HL72_9CHRO</name>
<evidence type="ECO:0000313" key="3">
    <source>
        <dbReference type="Proteomes" id="UP000185984"/>
    </source>
</evidence>
<dbReference type="InterPro" id="IPR016181">
    <property type="entry name" value="Acyl_CoA_acyltransferase"/>
</dbReference>
<dbReference type="OrthoDB" id="9785602at2"/>
<evidence type="ECO:0000259" key="1">
    <source>
        <dbReference type="PROSITE" id="PS51186"/>
    </source>
</evidence>
<dbReference type="EMBL" id="MRCC01000013">
    <property type="protein sequence ID" value="OKH24317.1"/>
    <property type="molecule type" value="Genomic_DNA"/>
</dbReference>
<feature type="domain" description="N-acetyltransferase" evidence="1">
    <location>
        <begin position="11"/>
        <end position="172"/>
    </location>
</feature>
<dbReference type="PANTHER" id="PTHR43792:SF1">
    <property type="entry name" value="N-ACETYLTRANSFERASE DOMAIN-CONTAINING PROTEIN"/>
    <property type="match status" value="1"/>
</dbReference>
<dbReference type="PANTHER" id="PTHR43792">
    <property type="entry name" value="GNAT FAMILY, PUTATIVE (AFU_ORTHOLOGUE AFUA_3G00765)-RELATED-RELATED"/>
    <property type="match status" value="1"/>
</dbReference>
<keyword evidence="2" id="KW-0808">Transferase</keyword>
<dbReference type="Pfam" id="PF13302">
    <property type="entry name" value="Acetyltransf_3"/>
    <property type="match status" value="1"/>
</dbReference>
<reference evidence="2 3" key="1">
    <citation type="submission" date="2016-11" db="EMBL/GenBank/DDBJ databases">
        <title>Draft Genome Sequences of Nine Cyanobacterial Strains from Diverse Habitats.</title>
        <authorList>
            <person name="Zhu T."/>
            <person name="Hou S."/>
            <person name="Lu X."/>
            <person name="Hess W.R."/>
        </authorList>
    </citation>
    <scope>NUCLEOTIDE SEQUENCE [LARGE SCALE GENOMIC DNA]</scope>
    <source>
        <strain evidence="2 3">5.2 s.c.1</strain>
    </source>
</reference>
<protein>
    <submittedName>
        <fullName evidence="2">GNAT family N-acetyltransferase</fullName>
    </submittedName>
</protein>
<dbReference type="InterPro" id="IPR051531">
    <property type="entry name" value="N-acetyltransferase"/>
</dbReference>
<keyword evidence="3" id="KW-1185">Reference proteome</keyword>
<sequence length="172" mass="19470">MSAITIETRRLILRELTLDDVEDLAQIYADPVVMQYYPKPITREEAKYQITRMINGYQRRGWGLWATIHKADNKFIGRCGLIPQIVDGCPEVEIGYMLAQEYWGQGLATEAACATRDYGFKIGCDRLISLIAPGNIASQKVAIKTELCYKKDTIFRGKTVQVYAIARPTNSK</sequence>
<dbReference type="PROSITE" id="PS51186">
    <property type="entry name" value="GNAT"/>
    <property type="match status" value="1"/>
</dbReference>
<gene>
    <name evidence="2" type="ORF">NIES1031_16140</name>
</gene>
<organism evidence="2 3">
    <name type="scientific">Chroogloeocystis siderophila 5.2 s.c.1</name>
    <dbReference type="NCBI Taxonomy" id="247279"/>
    <lineage>
        <taxon>Bacteria</taxon>
        <taxon>Bacillati</taxon>
        <taxon>Cyanobacteriota</taxon>
        <taxon>Cyanophyceae</taxon>
        <taxon>Oscillatoriophycideae</taxon>
        <taxon>Chroococcales</taxon>
        <taxon>Chroococcaceae</taxon>
        <taxon>Chroogloeocystis</taxon>
    </lineage>
</organism>
<dbReference type="STRING" id="247279.NIES1031_16140"/>
<dbReference type="Gene3D" id="3.40.630.30">
    <property type="match status" value="1"/>
</dbReference>
<accession>A0A1U7HL72</accession>
<dbReference type="GO" id="GO:0016747">
    <property type="term" value="F:acyltransferase activity, transferring groups other than amino-acyl groups"/>
    <property type="evidence" value="ECO:0007669"/>
    <property type="project" value="InterPro"/>
</dbReference>
<dbReference type="InterPro" id="IPR000182">
    <property type="entry name" value="GNAT_dom"/>
</dbReference>
<comment type="caution">
    <text evidence="2">The sequence shown here is derived from an EMBL/GenBank/DDBJ whole genome shotgun (WGS) entry which is preliminary data.</text>
</comment>
<proteinExistence type="predicted"/>
<evidence type="ECO:0000313" key="2">
    <source>
        <dbReference type="EMBL" id="OKH24317.1"/>
    </source>
</evidence>
<dbReference type="SUPFAM" id="SSF55729">
    <property type="entry name" value="Acyl-CoA N-acyltransferases (Nat)"/>
    <property type="match status" value="1"/>
</dbReference>